<comment type="similarity">
    <text evidence="2 12">Belongs to the type III secretion exporter family.</text>
</comment>
<dbReference type="InterPro" id="IPR029025">
    <property type="entry name" value="T3SS_substrate_exporter_C"/>
</dbReference>
<keyword evidence="8 12" id="KW-0653">Protein transport</keyword>
<keyword evidence="4 12" id="KW-0813">Transport</keyword>
<dbReference type="PRINTS" id="PR00950">
    <property type="entry name" value="TYPE3IMSPROT"/>
</dbReference>
<evidence type="ECO:0000256" key="12">
    <source>
        <dbReference type="RuleBase" id="RU364091"/>
    </source>
</evidence>
<dbReference type="InterPro" id="IPR006135">
    <property type="entry name" value="T3SS_substrate_exporter"/>
</dbReference>
<dbReference type="SUPFAM" id="SSF160544">
    <property type="entry name" value="EscU C-terminal domain-like"/>
    <property type="match status" value="1"/>
</dbReference>
<evidence type="ECO:0000256" key="6">
    <source>
        <dbReference type="ARBA" id="ARBA00022692"/>
    </source>
</evidence>
<dbReference type="Proteomes" id="UP000242520">
    <property type="component" value="Unassembled WGS sequence"/>
</dbReference>
<name>A0A1M5NU05_9FIRM</name>
<keyword evidence="14" id="KW-1185">Reference proteome</keyword>
<evidence type="ECO:0000256" key="2">
    <source>
        <dbReference type="ARBA" id="ARBA00010690"/>
    </source>
</evidence>
<evidence type="ECO:0000256" key="10">
    <source>
        <dbReference type="ARBA" id="ARBA00023136"/>
    </source>
</evidence>
<dbReference type="Pfam" id="PF01312">
    <property type="entry name" value="Bac_export_2"/>
    <property type="match status" value="1"/>
</dbReference>
<evidence type="ECO:0000256" key="4">
    <source>
        <dbReference type="ARBA" id="ARBA00022448"/>
    </source>
</evidence>
<gene>
    <name evidence="12" type="primary">flhB</name>
    <name evidence="13" type="ORF">SAMN02744040_00219</name>
</gene>
<dbReference type="GO" id="GO:0044780">
    <property type="term" value="P:bacterial-type flagellum assembly"/>
    <property type="evidence" value="ECO:0007669"/>
    <property type="project" value="InterPro"/>
</dbReference>
<dbReference type="AlphaFoldDB" id="A0A1M5NU05"/>
<evidence type="ECO:0000256" key="11">
    <source>
        <dbReference type="ARBA" id="ARBA00023225"/>
    </source>
</evidence>
<keyword evidence="13" id="KW-0966">Cell projection</keyword>
<evidence type="ECO:0000256" key="3">
    <source>
        <dbReference type="ARBA" id="ARBA00021622"/>
    </source>
</evidence>
<dbReference type="EMBL" id="FQXH01000005">
    <property type="protein sequence ID" value="SHG92990.1"/>
    <property type="molecule type" value="Genomic_DNA"/>
</dbReference>
<comment type="subcellular location">
    <subcellularLocation>
        <location evidence="1">Cell membrane</location>
        <topology evidence="1">Multi-pass membrane protein</topology>
    </subcellularLocation>
</comment>
<feature type="transmembrane region" description="Helical" evidence="12">
    <location>
        <begin position="88"/>
        <end position="113"/>
    </location>
</feature>
<dbReference type="PANTHER" id="PTHR30531:SF12">
    <property type="entry name" value="FLAGELLAR BIOSYNTHETIC PROTEIN FLHB"/>
    <property type="match status" value="1"/>
</dbReference>
<evidence type="ECO:0000256" key="8">
    <source>
        <dbReference type="ARBA" id="ARBA00022927"/>
    </source>
</evidence>
<dbReference type="GO" id="GO:0009306">
    <property type="term" value="P:protein secretion"/>
    <property type="evidence" value="ECO:0007669"/>
    <property type="project" value="InterPro"/>
</dbReference>
<evidence type="ECO:0000256" key="5">
    <source>
        <dbReference type="ARBA" id="ARBA00022475"/>
    </source>
</evidence>
<proteinExistence type="inferred from homology"/>
<keyword evidence="9 12" id="KW-1133">Transmembrane helix</keyword>
<comment type="function">
    <text evidence="12">Required for formation of the rod structure in the basal body of the flagellar apparatus. Together with FliI and FliH, may constitute the export apparatus of flagellin.</text>
</comment>
<accession>A0A1M5NU05</accession>
<dbReference type="InterPro" id="IPR006136">
    <property type="entry name" value="FlhB"/>
</dbReference>
<keyword evidence="7 12" id="KW-1005">Bacterial flagellum biogenesis</keyword>
<keyword evidence="5 12" id="KW-1003">Cell membrane</keyword>
<evidence type="ECO:0000256" key="7">
    <source>
        <dbReference type="ARBA" id="ARBA00022795"/>
    </source>
</evidence>
<feature type="transmembrane region" description="Helical" evidence="12">
    <location>
        <begin position="191"/>
        <end position="218"/>
    </location>
</feature>
<keyword evidence="10 12" id="KW-0472">Membrane</keyword>
<protein>
    <recommendedName>
        <fullName evidence="3 12">Flagellar biosynthetic protein FlhB</fullName>
    </recommendedName>
</protein>
<evidence type="ECO:0000313" key="13">
    <source>
        <dbReference type="EMBL" id="SHG92990.1"/>
    </source>
</evidence>
<dbReference type="NCBIfam" id="TIGR00328">
    <property type="entry name" value="flhB"/>
    <property type="match status" value="1"/>
</dbReference>
<evidence type="ECO:0000313" key="14">
    <source>
        <dbReference type="Proteomes" id="UP000242520"/>
    </source>
</evidence>
<evidence type="ECO:0000256" key="9">
    <source>
        <dbReference type="ARBA" id="ARBA00022989"/>
    </source>
</evidence>
<keyword evidence="13" id="KW-0282">Flagellum</keyword>
<evidence type="ECO:0000256" key="1">
    <source>
        <dbReference type="ARBA" id="ARBA00004651"/>
    </source>
</evidence>
<dbReference type="GO" id="GO:0005886">
    <property type="term" value="C:plasma membrane"/>
    <property type="evidence" value="ECO:0007669"/>
    <property type="project" value="UniProtKB-SubCell"/>
</dbReference>
<dbReference type="FunFam" id="3.40.1690.10:FF:000001">
    <property type="entry name" value="Flagellar biosynthetic protein FlhB"/>
    <property type="match status" value="1"/>
</dbReference>
<keyword evidence="11 12" id="KW-1006">Bacterial flagellum protein export</keyword>
<keyword evidence="6 12" id="KW-0812">Transmembrane</keyword>
<sequence>MSMYIDLQLFAGEEKTEKATPKKRQEARKKGQVFQSREITSSLTLICSLLILKYFGKYIVNDIYESILFFKENFLNAEFENTLVGYRIFIYIFYFAIKGAILIVLINAVTAFLSSRIQVGNLFTTETLKFKFERLNPVEGFKKLFSVKAFFEFSKSSFKLLILIVISYIHVKKNISYLLKPMYLNKVQFSYALFNLAIDLGIKLSVVLFVLSIFDYLYQWYEYEKNLKMSKQEIKEEFKQSEGDPQIKSKIKEKQRQSAMKRMMQDIPKADVIITNPTHFAVAIRYDETEYDAPYVIGKGKNLVALKIKEKARENNIPIVENKPLARELYAVVNIGDLIPPQLYEAIAEILAYVYSLKNGTK</sequence>
<reference evidence="14" key="1">
    <citation type="submission" date="2016-11" db="EMBL/GenBank/DDBJ databases">
        <authorList>
            <person name="Varghese N."/>
            <person name="Submissions S."/>
        </authorList>
    </citation>
    <scope>NUCLEOTIDE SEQUENCE [LARGE SCALE GENOMIC DNA]</scope>
    <source>
        <strain evidence="14">DSM 15285</strain>
    </source>
</reference>
<organism evidence="13 14">
    <name type="scientific">Tepidibacter thalassicus DSM 15285</name>
    <dbReference type="NCBI Taxonomy" id="1123350"/>
    <lineage>
        <taxon>Bacteria</taxon>
        <taxon>Bacillati</taxon>
        <taxon>Bacillota</taxon>
        <taxon>Clostridia</taxon>
        <taxon>Peptostreptococcales</taxon>
        <taxon>Peptostreptococcaceae</taxon>
        <taxon>Tepidibacter</taxon>
    </lineage>
</organism>
<keyword evidence="13" id="KW-0969">Cilium</keyword>
<dbReference type="PANTHER" id="PTHR30531">
    <property type="entry name" value="FLAGELLAR BIOSYNTHETIC PROTEIN FLHB"/>
    <property type="match status" value="1"/>
</dbReference>
<dbReference type="Gene3D" id="3.40.1690.10">
    <property type="entry name" value="secretion proteins EscU"/>
    <property type="match status" value="1"/>
</dbReference>
<feature type="transmembrane region" description="Helical" evidence="12">
    <location>
        <begin position="149"/>
        <end position="171"/>
    </location>
</feature>
<dbReference type="STRING" id="1123350.SAMN02744040_00219"/>
<dbReference type="RefSeq" id="WP_178137410.1">
    <property type="nucleotide sequence ID" value="NZ_FQXH01000005.1"/>
</dbReference>
<comment type="caution">
    <text evidence="12">Lacks conserved residue(s) required for the propagation of feature annotation.</text>
</comment>
<dbReference type="Gene3D" id="6.10.250.2080">
    <property type="match status" value="1"/>
</dbReference>